<sequence length="113" mass="12238">MLSTRRMAEDRGSLKLQSTGKIVHSMVLSHPATPTKMTSITDLGAVGYSATVRLPGSPSSSICSSHHPESPYPFASKKSCRSDRSTASSILSNHIDLSWLTLLDDPHHGHQQQ</sequence>
<dbReference type="EMBL" id="NMUH01001336">
    <property type="protein sequence ID" value="MQL91398.1"/>
    <property type="molecule type" value="Genomic_DNA"/>
</dbReference>
<reference evidence="2" key="1">
    <citation type="submission" date="2017-07" db="EMBL/GenBank/DDBJ databases">
        <title>Taro Niue Genome Assembly and Annotation.</title>
        <authorList>
            <person name="Atibalentja N."/>
            <person name="Keating K."/>
            <person name="Fields C.J."/>
        </authorList>
    </citation>
    <scope>NUCLEOTIDE SEQUENCE</scope>
    <source>
        <strain evidence="2">Niue_2</strain>
        <tissue evidence="2">Leaf</tissue>
    </source>
</reference>
<protein>
    <submittedName>
        <fullName evidence="2">Uncharacterized protein</fullName>
    </submittedName>
</protein>
<accession>A0A843V5N4</accession>
<name>A0A843V5N4_COLES</name>
<organism evidence="2 3">
    <name type="scientific">Colocasia esculenta</name>
    <name type="common">Wild taro</name>
    <name type="synonym">Arum esculentum</name>
    <dbReference type="NCBI Taxonomy" id="4460"/>
    <lineage>
        <taxon>Eukaryota</taxon>
        <taxon>Viridiplantae</taxon>
        <taxon>Streptophyta</taxon>
        <taxon>Embryophyta</taxon>
        <taxon>Tracheophyta</taxon>
        <taxon>Spermatophyta</taxon>
        <taxon>Magnoliopsida</taxon>
        <taxon>Liliopsida</taxon>
        <taxon>Araceae</taxon>
        <taxon>Aroideae</taxon>
        <taxon>Colocasieae</taxon>
        <taxon>Colocasia</taxon>
    </lineage>
</organism>
<keyword evidence="3" id="KW-1185">Reference proteome</keyword>
<comment type="caution">
    <text evidence="2">The sequence shown here is derived from an EMBL/GenBank/DDBJ whole genome shotgun (WGS) entry which is preliminary data.</text>
</comment>
<gene>
    <name evidence="2" type="ORF">Taro_024015</name>
</gene>
<dbReference type="Proteomes" id="UP000652761">
    <property type="component" value="Unassembled WGS sequence"/>
</dbReference>
<evidence type="ECO:0000313" key="2">
    <source>
        <dbReference type="EMBL" id="MQL91398.1"/>
    </source>
</evidence>
<feature type="region of interest" description="Disordered" evidence="1">
    <location>
        <begin position="56"/>
        <end position="85"/>
    </location>
</feature>
<evidence type="ECO:0000313" key="3">
    <source>
        <dbReference type="Proteomes" id="UP000652761"/>
    </source>
</evidence>
<evidence type="ECO:0000256" key="1">
    <source>
        <dbReference type="SAM" id="MobiDB-lite"/>
    </source>
</evidence>
<proteinExistence type="predicted"/>
<feature type="compositionally biased region" description="Low complexity" evidence="1">
    <location>
        <begin position="56"/>
        <end position="65"/>
    </location>
</feature>
<dbReference type="AlphaFoldDB" id="A0A843V5N4"/>